<keyword evidence="3" id="KW-1185">Reference proteome</keyword>
<organism evidence="2 3">
    <name type="scientific">Diploptera punctata</name>
    <name type="common">Pacific beetle cockroach</name>
    <dbReference type="NCBI Taxonomy" id="6984"/>
    <lineage>
        <taxon>Eukaryota</taxon>
        <taxon>Metazoa</taxon>
        <taxon>Ecdysozoa</taxon>
        <taxon>Arthropoda</taxon>
        <taxon>Hexapoda</taxon>
        <taxon>Insecta</taxon>
        <taxon>Pterygota</taxon>
        <taxon>Neoptera</taxon>
        <taxon>Polyneoptera</taxon>
        <taxon>Dictyoptera</taxon>
        <taxon>Blattodea</taxon>
        <taxon>Blaberoidea</taxon>
        <taxon>Blaberidae</taxon>
        <taxon>Diplopterinae</taxon>
        <taxon>Diploptera</taxon>
    </lineage>
</organism>
<feature type="non-terminal residue" evidence="2">
    <location>
        <position position="56"/>
    </location>
</feature>
<keyword evidence="1" id="KW-1133">Transmembrane helix</keyword>
<reference evidence="2" key="2">
    <citation type="submission" date="2023-05" db="EMBL/GenBank/DDBJ databases">
        <authorList>
            <person name="Fouks B."/>
        </authorList>
    </citation>
    <scope>NUCLEOTIDE SEQUENCE</scope>
    <source>
        <strain evidence="2">Stay&amp;Tobe</strain>
        <tissue evidence="2">Testes</tissue>
    </source>
</reference>
<keyword evidence="1" id="KW-0472">Membrane</keyword>
<reference evidence="2" key="1">
    <citation type="journal article" date="2023" name="IScience">
        <title>Live-bearing cockroach genome reveals convergent evolutionary mechanisms linked to viviparity in insects and beyond.</title>
        <authorList>
            <person name="Fouks B."/>
            <person name="Harrison M.C."/>
            <person name="Mikhailova A.A."/>
            <person name="Marchal E."/>
            <person name="English S."/>
            <person name="Carruthers M."/>
            <person name="Jennings E.C."/>
            <person name="Chiamaka E.L."/>
            <person name="Frigard R.A."/>
            <person name="Pippel M."/>
            <person name="Attardo G.M."/>
            <person name="Benoit J.B."/>
            <person name="Bornberg-Bauer E."/>
            <person name="Tobe S.S."/>
        </authorList>
    </citation>
    <scope>NUCLEOTIDE SEQUENCE</scope>
    <source>
        <strain evidence="2">Stay&amp;Tobe</strain>
    </source>
</reference>
<proteinExistence type="predicted"/>
<protein>
    <submittedName>
        <fullName evidence="2">Uncharacterized protein</fullName>
    </submittedName>
</protein>
<keyword evidence="1" id="KW-0812">Transmembrane</keyword>
<dbReference type="Proteomes" id="UP001233999">
    <property type="component" value="Unassembled WGS sequence"/>
</dbReference>
<evidence type="ECO:0000256" key="1">
    <source>
        <dbReference type="SAM" id="Phobius"/>
    </source>
</evidence>
<evidence type="ECO:0000313" key="2">
    <source>
        <dbReference type="EMBL" id="KAJ9585903.1"/>
    </source>
</evidence>
<comment type="caution">
    <text evidence="2">The sequence shown here is derived from an EMBL/GenBank/DDBJ whole genome shotgun (WGS) entry which is preliminary data.</text>
</comment>
<feature type="non-terminal residue" evidence="2">
    <location>
        <position position="1"/>
    </location>
</feature>
<dbReference type="EMBL" id="JASPKZ010007238">
    <property type="protein sequence ID" value="KAJ9585903.1"/>
    <property type="molecule type" value="Genomic_DNA"/>
</dbReference>
<feature type="transmembrane region" description="Helical" evidence="1">
    <location>
        <begin position="20"/>
        <end position="51"/>
    </location>
</feature>
<accession>A0AAD7ZSI0</accession>
<evidence type="ECO:0000313" key="3">
    <source>
        <dbReference type="Proteomes" id="UP001233999"/>
    </source>
</evidence>
<sequence>TTGHCELIMSTNVVSLRNRIFSSLFMFCVFLLVLFIHGHFICVVFPPVLVFKSDVT</sequence>
<gene>
    <name evidence="2" type="ORF">L9F63_020466</name>
</gene>
<name>A0AAD7ZSI0_DIPPU</name>
<dbReference type="AlphaFoldDB" id="A0AAD7ZSI0"/>